<dbReference type="InParanoid" id="L7K071"/>
<organism evidence="1 2">
    <name type="scientific">Trachipleistophora hominis</name>
    <name type="common">Microsporidian parasite</name>
    <dbReference type="NCBI Taxonomy" id="72359"/>
    <lineage>
        <taxon>Eukaryota</taxon>
        <taxon>Fungi</taxon>
        <taxon>Fungi incertae sedis</taxon>
        <taxon>Microsporidia</taxon>
        <taxon>Pleistophoridae</taxon>
        <taxon>Trachipleistophora</taxon>
    </lineage>
</organism>
<reference evidence="1 2" key="1">
    <citation type="journal article" date="2012" name="PLoS Pathog.">
        <title>The genome of the obligate intracellular parasite Trachipleistophora hominis: new insights into microsporidian genome dynamics and reductive evolution.</title>
        <authorList>
            <person name="Heinz E."/>
            <person name="Williams T.A."/>
            <person name="Nakjang S."/>
            <person name="Noel C.J."/>
            <person name="Swan D.C."/>
            <person name="Goldberg A.V."/>
            <person name="Harris S.R."/>
            <person name="Weinmaier T."/>
            <person name="Markert S."/>
            <person name="Becher D."/>
            <person name="Bernhardt J."/>
            <person name="Dagan T."/>
            <person name="Hacker C."/>
            <person name="Lucocq J.M."/>
            <person name="Schweder T."/>
            <person name="Rattei T."/>
            <person name="Hall N."/>
            <person name="Hirt R.P."/>
            <person name="Embley T.M."/>
        </authorList>
    </citation>
    <scope>NUCLEOTIDE SEQUENCE [LARGE SCALE GENOMIC DNA]</scope>
</reference>
<dbReference type="HOGENOM" id="CLU_3353554_0_0_1"/>
<name>L7K071_TRAHO</name>
<accession>L7K071</accession>
<feature type="non-terminal residue" evidence="1">
    <location>
        <position position="1"/>
    </location>
</feature>
<dbReference type="VEuPathDB" id="MicrosporidiaDB:THOM_0509"/>
<proteinExistence type="predicted"/>
<dbReference type="Proteomes" id="UP000011185">
    <property type="component" value="Unassembled WGS sequence"/>
</dbReference>
<evidence type="ECO:0000313" key="1">
    <source>
        <dbReference type="EMBL" id="ELQ76482.1"/>
    </source>
</evidence>
<evidence type="ECO:0000313" key="2">
    <source>
        <dbReference type="Proteomes" id="UP000011185"/>
    </source>
</evidence>
<protein>
    <submittedName>
        <fullName evidence="1">Uncharacterized protein</fullName>
    </submittedName>
</protein>
<gene>
    <name evidence="1" type="ORF">THOM_0509</name>
</gene>
<keyword evidence="2" id="KW-1185">Reference proteome</keyword>
<dbReference type="AlphaFoldDB" id="L7K071"/>
<dbReference type="EMBL" id="JH993845">
    <property type="protein sequence ID" value="ELQ76482.1"/>
    <property type="molecule type" value="Genomic_DNA"/>
</dbReference>
<sequence length="37" mass="4408">VVYCCDRMNSRRWSVWGWAATFAWYWVGNLQQPSLLG</sequence>